<evidence type="ECO:0000313" key="1">
    <source>
        <dbReference type="EMBL" id="MET4758165.1"/>
    </source>
</evidence>
<dbReference type="InterPro" id="IPR010794">
    <property type="entry name" value="MalM"/>
</dbReference>
<dbReference type="PROSITE" id="PS51257">
    <property type="entry name" value="PROKAR_LIPOPROTEIN"/>
    <property type="match status" value="1"/>
</dbReference>
<dbReference type="EMBL" id="JBEWTB010000002">
    <property type="protein sequence ID" value="MET4758165.1"/>
    <property type="molecule type" value="Genomic_DNA"/>
</dbReference>
<gene>
    <name evidence="1" type="ORF">V5J35_003357</name>
</gene>
<accession>A0ABV2SK76</accession>
<dbReference type="Proteomes" id="UP001549366">
    <property type="component" value="Unassembled WGS sequence"/>
</dbReference>
<comment type="caution">
    <text evidence="1">The sequence shown here is derived from an EMBL/GenBank/DDBJ whole genome shotgun (WGS) entry which is preliminary data.</text>
</comment>
<dbReference type="Pfam" id="PF07148">
    <property type="entry name" value="MalM"/>
    <property type="match status" value="1"/>
</dbReference>
<proteinExistence type="predicted"/>
<reference evidence="1 2" key="1">
    <citation type="submission" date="2024-06" db="EMBL/GenBank/DDBJ databases">
        <title>Genomic Encyclopedia of Type Strains, Phase V (KMG-V): Genome sequencing to study the core and pangenomes of soil and plant-associated prokaryotes.</title>
        <authorList>
            <person name="Whitman W."/>
        </authorList>
    </citation>
    <scope>NUCLEOTIDE SEQUENCE [LARGE SCALE GENOMIC DNA]</scope>
    <source>
        <strain evidence="1 2">NE40</strain>
    </source>
</reference>
<dbReference type="RefSeq" id="WP_354022209.1">
    <property type="nucleotide sequence ID" value="NZ_JBEWTD010000002.1"/>
</dbReference>
<keyword evidence="2" id="KW-1185">Reference proteome</keyword>
<sequence>MGSNRGVIMKLLVRGLTFALIAVVIATGYGCATFQADEQEGGLPDANQGKTFHSIADITCQPLVLMPGKGRARVVINEFTARLEQPSGLTPVLAYQIPEHGMHKIAIDSFVIHHSRFGDGGQGDNELFYPEIALLDQNNVLISKVDPGHIGYKKPGFTTEEGVGTSFTIDNRGAMPDKPACLLIYTTDALRKGTTPLINEEKEYAKVRGVVPPPIPDPVARHGNAGHLMISVKSDGLMPASRPAVVLAAASHQVVHKPARPASPVLDQRTREIRNHYVDGIKNALDQGNVSAALDQRTELKSITADAEYYFLNNYGKPKAVIQSVHGDAGGSFADKARNVYKERMSDYFKQGKGSAALQLLDEVKSLQMDVDQLFDR</sequence>
<evidence type="ECO:0000313" key="2">
    <source>
        <dbReference type="Proteomes" id="UP001549366"/>
    </source>
</evidence>
<protein>
    <submittedName>
        <fullName evidence="1">Uncharacterized protein</fullName>
    </submittedName>
</protein>
<organism evidence="1 2">
    <name type="scientific">Endozoicomonas lisbonensis</name>
    <dbReference type="NCBI Taxonomy" id="3120522"/>
    <lineage>
        <taxon>Bacteria</taxon>
        <taxon>Pseudomonadati</taxon>
        <taxon>Pseudomonadota</taxon>
        <taxon>Gammaproteobacteria</taxon>
        <taxon>Oceanospirillales</taxon>
        <taxon>Endozoicomonadaceae</taxon>
        <taxon>Endozoicomonas</taxon>
    </lineage>
</organism>
<name>A0ABV2SK76_9GAMM</name>